<reference evidence="3 4" key="1">
    <citation type="submission" date="2017-10" db="EMBL/GenBank/DDBJ databases">
        <title>Novel microbial diversity and functional potential in the marine mammal oral microbiome.</title>
        <authorList>
            <person name="Dudek N.K."/>
            <person name="Sun C.L."/>
            <person name="Burstein D."/>
            <person name="Kantor R.S."/>
            <person name="Aliaga Goltsman D.S."/>
            <person name="Bik E.M."/>
            <person name="Thomas B.C."/>
            <person name="Banfield J.F."/>
            <person name="Relman D.A."/>
        </authorList>
    </citation>
    <scope>NUCLEOTIDE SEQUENCE [LARGE SCALE GENOMIC DNA]</scope>
    <source>
        <strain evidence="3">DOLJORAL78_47_21</strain>
    </source>
</reference>
<dbReference type="PANTHER" id="PTHR43072:SF60">
    <property type="entry name" value="L-2,4-DIAMINOBUTYRIC ACID ACETYLTRANSFERASE"/>
    <property type="match status" value="1"/>
</dbReference>
<dbReference type="Proteomes" id="UP000243469">
    <property type="component" value="Unassembled WGS sequence"/>
</dbReference>
<dbReference type="GO" id="GO:0008999">
    <property type="term" value="F:protein-N-terminal-alanine acetyltransferase activity"/>
    <property type="evidence" value="ECO:0007669"/>
    <property type="project" value="UniProtKB-EC"/>
</dbReference>
<evidence type="ECO:0000259" key="2">
    <source>
        <dbReference type="PROSITE" id="PS51186"/>
    </source>
</evidence>
<accession>A0A2G6JNK6</accession>
<dbReference type="CDD" id="cd04301">
    <property type="entry name" value="NAT_SF"/>
    <property type="match status" value="1"/>
</dbReference>
<protein>
    <recommendedName>
        <fullName evidence="1">[Ribosomal protein bS18]-alanine N-acetyltransferase</fullName>
        <ecNumber evidence="1">2.3.1.266</ecNumber>
    </recommendedName>
</protein>
<dbReference type="NCBIfam" id="TIGR01575">
    <property type="entry name" value="rimI"/>
    <property type="match status" value="1"/>
</dbReference>
<evidence type="ECO:0000313" key="4">
    <source>
        <dbReference type="Proteomes" id="UP000243469"/>
    </source>
</evidence>
<comment type="catalytic activity">
    <reaction evidence="1">
        <text>N-terminal L-alanyl-[ribosomal protein bS18] + acetyl-CoA = N-terminal N(alpha)-acetyl-L-alanyl-[ribosomal protein bS18] + CoA + H(+)</text>
        <dbReference type="Rhea" id="RHEA:43756"/>
        <dbReference type="Rhea" id="RHEA-COMP:10676"/>
        <dbReference type="Rhea" id="RHEA-COMP:10677"/>
        <dbReference type="ChEBI" id="CHEBI:15378"/>
        <dbReference type="ChEBI" id="CHEBI:57287"/>
        <dbReference type="ChEBI" id="CHEBI:57288"/>
        <dbReference type="ChEBI" id="CHEBI:64718"/>
        <dbReference type="ChEBI" id="CHEBI:83683"/>
        <dbReference type="EC" id="2.3.1.266"/>
    </reaction>
</comment>
<gene>
    <name evidence="3" type="primary">rimI</name>
    <name evidence="3" type="ORF">CSA60_02440</name>
</gene>
<dbReference type="EC" id="2.3.1.266" evidence="1"/>
<keyword evidence="1" id="KW-0963">Cytoplasm</keyword>
<comment type="subcellular location">
    <subcellularLocation>
        <location evidence="1">Cytoplasm</location>
    </subcellularLocation>
</comment>
<dbReference type="InterPro" id="IPR006464">
    <property type="entry name" value="AcTrfase_RimI/Ard1"/>
</dbReference>
<dbReference type="PANTHER" id="PTHR43072">
    <property type="entry name" value="N-ACETYLTRANSFERASE"/>
    <property type="match status" value="1"/>
</dbReference>
<proteinExistence type="inferred from homology"/>
<dbReference type="InterPro" id="IPR000182">
    <property type="entry name" value="GNAT_dom"/>
</dbReference>
<sequence length="150" mass="16328">MSDFKQLIAADLACLIALEGACFSSPWSEGQLKSFLGASPTRFVLGWFNPELSGFAAFSVVLDEAELLQIGIHPAAQGCGNGRRLLKESLAILRQKGATRLYLEVRASNLAAIKMYQKVGFSKTGVRKSYYPPVERGCEPEDALLMSLVL</sequence>
<dbReference type="EMBL" id="PDSH01000014">
    <property type="protein sequence ID" value="PIE25004.1"/>
    <property type="molecule type" value="Genomic_DNA"/>
</dbReference>
<dbReference type="GO" id="GO:0005737">
    <property type="term" value="C:cytoplasm"/>
    <property type="evidence" value="ECO:0007669"/>
    <property type="project" value="UniProtKB-SubCell"/>
</dbReference>
<dbReference type="Gene3D" id="3.40.630.30">
    <property type="match status" value="1"/>
</dbReference>
<dbReference type="PROSITE" id="PS51186">
    <property type="entry name" value="GNAT"/>
    <property type="match status" value="1"/>
</dbReference>
<comment type="caution">
    <text evidence="3">The sequence shown here is derived from an EMBL/GenBank/DDBJ whole genome shotgun (WGS) entry which is preliminary data.</text>
</comment>
<feature type="domain" description="N-acetyltransferase" evidence="2">
    <location>
        <begin position="2"/>
        <end position="150"/>
    </location>
</feature>
<dbReference type="InterPro" id="IPR016181">
    <property type="entry name" value="Acyl_CoA_acyltransferase"/>
</dbReference>
<organism evidence="3 4">
    <name type="scientific">Neptuniibacter caesariensis</name>
    <dbReference type="NCBI Taxonomy" id="207954"/>
    <lineage>
        <taxon>Bacteria</taxon>
        <taxon>Pseudomonadati</taxon>
        <taxon>Pseudomonadota</taxon>
        <taxon>Gammaproteobacteria</taxon>
        <taxon>Oceanospirillales</taxon>
        <taxon>Oceanospirillaceae</taxon>
        <taxon>Neptuniibacter</taxon>
    </lineage>
</organism>
<dbReference type="Pfam" id="PF00583">
    <property type="entry name" value="Acetyltransf_1"/>
    <property type="match status" value="1"/>
</dbReference>
<comment type="function">
    <text evidence="1">Acetylates the N-terminal alanine of ribosomal protein bS18.</text>
</comment>
<dbReference type="AlphaFoldDB" id="A0A2G6JNK6"/>
<evidence type="ECO:0000313" key="3">
    <source>
        <dbReference type="EMBL" id="PIE25004.1"/>
    </source>
</evidence>
<dbReference type="SUPFAM" id="SSF55729">
    <property type="entry name" value="Acyl-CoA N-acyltransferases (Nat)"/>
    <property type="match status" value="1"/>
</dbReference>
<name>A0A2G6JNK6_NEPCE</name>
<comment type="similarity">
    <text evidence="1">Belongs to the acetyltransferase family. RimI subfamily.</text>
</comment>
<keyword evidence="3" id="KW-0808">Transferase</keyword>
<evidence type="ECO:0000256" key="1">
    <source>
        <dbReference type="RuleBase" id="RU363094"/>
    </source>
</evidence>